<proteinExistence type="predicted"/>
<keyword evidence="3" id="KW-1185">Reference proteome</keyword>
<protein>
    <submittedName>
        <fullName evidence="2">Uncharacterized protein</fullName>
    </submittedName>
</protein>
<accession>A0A1I0JVD1</accession>
<reference evidence="3" key="1">
    <citation type="submission" date="2016-10" db="EMBL/GenBank/DDBJ databases">
        <authorList>
            <person name="Varghese N."/>
            <person name="Submissions S."/>
        </authorList>
    </citation>
    <scope>NUCLEOTIDE SEQUENCE [LARGE SCALE GENOMIC DNA]</scope>
    <source>
        <strain evidence="3">DSM 16858</strain>
    </source>
</reference>
<evidence type="ECO:0000313" key="3">
    <source>
        <dbReference type="Proteomes" id="UP000199181"/>
    </source>
</evidence>
<name>A0A1I0JVD1_9BACT</name>
<keyword evidence="1" id="KW-0472">Membrane</keyword>
<dbReference type="AlphaFoldDB" id="A0A1I0JVD1"/>
<evidence type="ECO:0000256" key="1">
    <source>
        <dbReference type="SAM" id="Phobius"/>
    </source>
</evidence>
<feature type="transmembrane region" description="Helical" evidence="1">
    <location>
        <begin position="73"/>
        <end position="93"/>
    </location>
</feature>
<evidence type="ECO:0000313" key="2">
    <source>
        <dbReference type="EMBL" id="SEU14783.1"/>
    </source>
</evidence>
<sequence length="101" mass="10507">MTAAPNSPDRSTLTRLARAALFGLCAGLFSGGLLLLFFGLRGLFGRPDCAGLSELECEVILDAATHIGRVQTLCGGALMALGLCVIVLTRPYLSPPPPPQP</sequence>
<dbReference type="Proteomes" id="UP000199181">
    <property type="component" value="Unassembled WGS sequence"/>
</dbReference>
<organism evidence="2 3">
    <name type="scientific">Stigmatella erecta</name>
    <dbReference type="NCBI Taxonomy" id="83460"/>
    <lineage>
        <taxon>Bacteria</taxon>
        <taxon>Pseudomonadati</taxon>
        <taxon>Myxococcota</taxon>
        <taxon>Myxococcia</taxon>
        <taxon>Myxococcales</taxon>
        <taxon>Cystobacterineae</taxon>
        <taxon>Archangiaceae</taxon>
        <taxon>Stigmatella</taxon>
    </lineage>
</organism>
<keyword evidence="1" id="KW-0812">Transmembrane</keyword>
<gene>
    <name evidence="2" type="ORF">SAMN05443639_108157</name>
</gene>
<keyword evidence="1" id="KW-1133">Transmembrane helix</keyword>
<feature type="transmembrane region" description="Helical" evidence="1">
    <location>
        <begin position="20"/>
        <end position="40"/>
    </location>
</feature>
<dbReference type="RefSeq" id="WP_093521779.1">
    <property type="nucleotide sequence ID" value="NZ_FOIJ01000008.1"/>
</dbReference>
<dbReference type="EMBL" id="FOIJ01000008">
    <property type="protein sequence ID" value="SEU14783.1"/>
    <property type="molecule type" value="Genomic_DNA"/>
</dbReference>